<dbReference type="InterPro" id="IPR027417">
    <property type="entry name" value="P-loop_NTPase"/>
</dbReference>
<dbReference type="GO" id="GO:0005759">
    <property type="term" value="C:mitochondrial matrix"/>
    <property type="evidence" value="ECO:0007669"/>
    <property type="project" value="TreeGrafter"/>
</dbReference>
<evidence type="ECO:0000313" key="6">
    <source>
        <dbReference type="EMBL" id="CDS13697.1"/>
    </source>
</evidence>
<evidence type="ECO:0008006" key="7">
    <source>
        <dbReference type="Google" id="ProtNLM"/>
    </source>
</evidence>
<dbReference type="Gene3D" id="1.10.8.60">
    <property type="match status" value="1"/>
</dbReference>
<feature type="compositionally biased region" description="Low complexity" evidence="3">
    <location>
        <begin position="277"/>
        <end position="292"/>
    </location>
</feature>
<organism evidence="6">
    <name type="scientific">Lichtheimia ramosa</name>
    <dbReference type="NCBI Taxonomy" id="688394"/>
    <lineage>
        <taxon>Eukaryota</taxon>
        <taxon>Fungi</taxon>
        <taxon>Fungi incertae sedis</taxon>
        <taxon>Mucoromycota</taxon>
        <taxon>Mucoromycotina</taxon>
        <taxon>Mucoromycetes</taxon>
        <taxon>Mucorales</taxon>
        <taxon>Lichtheimiaceae</taxon>
        <taxon>Lichtheimia</taxon>
    </lineage>
</organism>
<dbReference type="EMBL" id="LK023385">
    <property type="protein sequence ID" value="CDS13697.1"/>
    <property type="molecule type" value="Genomic_DNA"/>
</dbReference>
<dbReference type="Pfam" id="PF07724">
    <property type="entry name" value="AAA_2"/>
    <property type="match status" value="1"/>
</dbReference>
<feature type="compositionally biased region" description="Basic and acidic residues" evidence="3">
    <location>
        <begin position="92"/>
        <end position="101"/>
    </location>
</feature>
<dbReference type="SMART" id="SM00382">
    <property type="entry name" value="AAA"/>
    <property type="match status" value="1"/>
</dbReference>
<evidence type="ECO:0000259" key="5">
    <source>
        <dbReference type="SMART" id="SM01086"/>
    </source>
</evidence>
<dbReference type="InterPro" id="IPR003959">
    <property type="entry name" value="ATPase_AAA_core"/>
</dbReference>
<feature type="domain" description="AAA+ ATPase" evidence="4">
    <location>
        <begin position="126"/>
        <end position="327"/>
    </location>
</feature>
<sequence length="490" mass="54269">MFVALQLGRRQLHARFISKRFLSVNALNPRLITKVLDDYVVGQEQAKRVLSVAVFNHYTRVQANLERGTSSSSNSNDVNESSSSSEHLCHHHINEEDTQKEQDRYYRTSFWRSDDLQTTGEKTLLEKSNVLLIGPTGSGKTLLAKTLASILQVPFSMSDATSFTSAGYVGEDVESVIERLLQACDYDVDKAERGIVFIDEIDKIAKKNDHGSNSRDIGGEGVQQALLRMLEGTQVKVTYKGGSGSGQQRPMTTGGTYMGHQVIPNPLGSPVEGGGASAATHSGAYQQQQQQQPHPGDVYTIDTSNILFILSGAFVGLEDHIQRRIGNISSNGTQQQSALDHVEPHDIMKYGMIPEFIGRLPVLVNVNQLSEQDLVRVLTEPKNALVKQYEELFNLYKAEIRFTEQALGLIARQAVQKKTGARGLRRIMEKLLLDAMYDTPGSSIRHILINGDVASGKSKPLYYSRGQWGMMEHSLELENGKPNNKQETHA</sequence>
<dbReference type="PANTHER" id="PTHR48102:SF7">
    <property type="entry name" value="ATP-DEPENDENT CLP PROTEASE ATP-BINDING SUBUNIT CLPX-LIKE, MITOCHONDRIAL"/>
    <property type="match status" value="1"/>
</dbReference>
<feature type="domain" description="Clp ATPase C-terminal" evidence="5">
    <location>
        <begin position="369"/>
        <end position="463"/>
    </location>
</feature>
<dbReference type="SUPFAM" id="SSF52540">
    <property type="entry name" value="P-loop containing nucleoside triphosphate hydrolases"/>
    <property type="match status" value="1"/>
</dbReference>
<dbReference type="Pfam" id="PF10431">
    <property type="entry name" value="ClpB_D2-small"/>
    <property type="match status" value="1"/>
</dbReference>
<dbReference type="Gene3D" id="3.40.50.300">
    <property type="entry name" value="P-loop containing nucleotide triphosphate hydrolases"/>
    <property type="match status" value="1"/>
</dbReference>
<feature type="compositionally biased region" description="Low complexity" evidence="3">
    <location>
        <begin position="70"/>
        <end position="85"/>
    </location>
</feature>
<accession>A0A077X3W9</accession>
<feature type="region of interest" description="Disordered" evidence="3">
    <location>
        <begin position="271"/>
        <end position="295"/>
    </location>
</feature>
<evidence type="ECO:0000256" key="3">
    <source>
        <dbReference type="SAM" id="MobiDB-lite"/>
    </source>
</evidence>
<reference evidence="6" key="1">
    <citation type="journal article" date="2014" name="Genome Announc.">
        <title>De novo whole-genome sequence and genome annotation of Lichtheimia ramosa.</title>
        <authorList>
            <person name="Linde J."/>
            <person name="Schwartze V."/>
            <person name="Binder U."/>
            <person name="Lass-Florl C."/>
            <person name="Voigt K."/>
            <person name="Horn F."/>
        </authorList>
    </citation>
    <scope>NUCLEOTIDE SEQUENCE</scope>
    <source>
        <strain evidence="6">JMRC FSU:6197</strain>
    </source>
</reference>
<name>A0A077X3W9_9FUNG</name>
<dbReference type="GO" id="GO:0005524">
    <property type="term" value="F:ATP binding"/>
    <property type="evidence" value="ECO:0007669"/>
    <property type="project" value="UniProtKB-KW"/>
</dbReference>
<dbReference type="InterPro" id="IPR019489">
    <property type="entry name" value="Clp_ATPase_C"/>
</dbReference>
<proteinExistence type="predicted"/>
<dbReference type="InterPro" id="IPR003593">
    <property type="entry name" value="AAA+_ATPase"/>
</dbReference>
<dbReference type="InterPro" id="IPR050052">
    <property type="entry name" value="ATP-dep_Clp_protease_ClpX"/>
</dbReference>
<keyword evidence="1" id="KW-0547">Nucleotide-binding</keyword>
<dbReference type="PANTHER" id="PTHR48102">
    <property type="entry name" value="ATP-DEPENDENT CLP PROTEASE ATP-BINDING SUBUNIT CLPX-LIKE, MITOCHONDRIAL-RELATED"/>
    <property type="match status" value="1"/>
</dbReference>
<dbReference type="FunFam" id="1.10.8.60:FF:000138">
    <property type="entry name" value="ATP-dependent Clp protease ATP-binding subunit ClpX"/>
    <property type="match status" value="1"/>
</dbReference>
<evidence type="ECO:0000259" key="4">
    <source>
        <dbReference type="SMART" id="SM00382"/>
    </source>
</evidence>
<dbReference type="OrthoDB" id="1721884at2759"/>
<keyword evidence="2" id="KW-0067">ATP-binding</keyword>
<dbReference type="GO" id="GO:0016887">
    <property type="term" value="F:ATP hydrolysis activity"/>
    <property type="evidence" value="ECO:0007669"/>
    <property type="project" value="InterPro"/>
</dbReference>
<gene>
    <name evidence="6" type="ORF">LRAMOSA05871</name>
</gene>
<evidence type="ECO:0000256" key="1">
    <source>
        <dbReference type="ARBA" id="ARBA00022741"/>
    </source>
</evidence>
<dbReference type="AlphaFoldDB" id="A0A077X3W9"/>
<dbReference type="GO" id="GO:0051603">
    <property type="term" value="P:proteolysis involved in protein catabolic process"/>
    <property type="evidence" value="ECO:0007669"/>
    <property type="project" value="TreeGrafter"/>
</dbReference>
<evidence type="ECO:0000256" key="2">
    <source>
        <dbReference type="ARBA" id="ARBA00022840"/>
    </source>
</evidence>
<dbReference type="SMART" id="SM01086">
    <property type="entry name" value="ClpB_D2-small"/>
    <property type="match status" value="1"/>
</dbReference>
<feature type="region of interest" description="Disordered" evidence="3">
    <location>
        <begin position="66"/>
        <end position="101"/>
    </location>
</feature>
<protein>
    <recommendedName>
        <fullName evidence="7">ATP-dependent Clp protease ATP-binding subunit ClpX</fullName>
    </recommendedName>
</protein>